<reference evidence="1 2" key="1">
    <citation type="submission" date="2016-04" db="EMBL/GenBank/DDBJ databases">
        <title>Comparative Genomics and Epigenetics of Sporosarcina ureae.</title>
        <authorList>
            <person name="Oliver A.S."/>
            <person name="Cooper K.K."/>
        </authorList>
    </citation>
    <scope>NUCLEOTIDE SEQUENCE [LARGE SCALE GENOMIC DNA]</scope>
    <source>
        <strain evidence="1 2">S204</strain>
    </source>
</reference>
<gene>
    <name evidence="1" type="ORF">SporoS204_12560</name>
</gene>
<sequence>MSINQQLSQLYTNWKDENTGHFVSGGVVDEARYAQCETKVLYLLKEVNDPDQESDWSLVDFIRSQIQTSTFYRSTGILGIWNFGLQHGLPSHQSIIAEQKKNMADGLSSIAITNLKKSGGGGSSNMDEILLQAEYAKELWMEEIELIHPDIGVCCGTFSVVKSVVGFQTEVCDSGALYGDALGTRFVEFVHPMYRISPKIMYAHFKETMQSCRSTT</sequence>
<accession>A0ABN4YX01</accession>
<dbReference type="RefSeq" id="WP_037561380.1">
    <property type="nucleotide sequence ID" value="NZ_CP015108.1"/>
</dbReference>
<proteinExistence type="predicted"/>
<keyword evidence="2" id="KW-1185">Reference proteome</keyword>
<organism evidence="1 2">
    <name type="scientific">Sporosarcina ureae</name>
    <dbReference type="NCBI Taxonomy" id="1571"/>
    <lineage>
        <taxon>Bacteria</taxon>
        <taxon>Bacillati</taxon>
        <taxon>Bacillota</taxon>
        <taxon>Bacilli</taxon>
        <taxon>Bacillales</taxon>
        <taxon>Caryophanaceae</taxon>
        <taxon>Sporosarcina</taxon>
    </lineage>
</organism>
<dbReference type="Proteomes" id="UP000192486">
    <property type="component" value="Chromosome"/>
</dbReference>
<evidence type="ECO:0000313" key="2">
    <source>
        <dbReference type="Proteomes" id="UP000192486"/>
    </source>
</evidence>
<dbReference type="EMBL" id="CP015108">
    <property type="protein sequence ID" value="ARF14911.1"/>
    <property type="molecule type" value="Genomic_DNA"/>
</dbReference>
<evidence type="ECO:0000313" key="1">
    <source>
        <dbReference type="EMBL" id="ARF14911.1"/>
    </source>
</evidence>
<protein>
    <submittedName>
        <fullName evidence="1">Uncharacterized protein</fullName>
    </submittedName>
</protein>
<name>A0ABN4YX01_SPOUR</name>